<proteinExistence type="predicted"/>
<dbReference type="KEGG" id="ial:IALB_0223"/>
<accession>I0AG28</accession>
<dbReference type="EMBL" id="CP003418">
    <property type="protein sequence ID" value="AFH47935.1"/>
    <property type="molecule type" value="Genomic_DNA"/>
</dbReference>
<dbReference type="Proteomes" id="UP000007394">
    <property type="component" value="Chromosome"/>
</dbReference>
<dbReference type="STRING" id="945713.IALB_0223"/>
<evidence type="ECO:0000313" key="1">
    <source>
        <dbReference type="EMBL" id="AFH47935.1"/>
    </source>
</evidence>
<organism evidence="1 2">
    <name type="scientific">Ignavibacterium album (strain DSM 19864 / JCM 16511 / NBRC 101810 / Mat9-16)</name>
    <dbReference type="NCBI Taxonomy" id="945713"/>
    <lineage>
        <taxon>Bacteria</taxon>
        <taxon>Pseudomonadati</taxon>
        <taxon>Ignavibacteriota</taxon>
        <taxon>Ignavibacteria</taxon>
        <taxon>Ignavibacteriales</taxon>
        <taxon>Ignavibacteriaceae</taxon>
        <taxon>Ignavibacterium</taxon>
    </lineage>
</organism>
<sequence>MYLGLAGQIHPEKNSFSVLKNQFKFILFPAKILIGMKKSILFFLITYLFISCSADRNYLPEDFWGMKLKRKLTGKEAKDFVDKLHFQNVATEKNEVGFYSGEVGNATVYITYYSDDKAAYQDFRKMTEKISPENSMFVRGTYHNINNKQIYSCMGLGQVHYVFADNNLLFWISADPSFSRNFLDEYMKLVMN</sequence>
<dbReference type="HOGENOM" id="CLU_121868_0_0_10"/>
<keyword evidence="2" id="KW-1185">Reference proteome</keyword>
<gene>
    <name evidence="1" type="ordered locus">IALB_0223</name>
</gene>
<evidence type="ECO:0000313" key="2">
    <source>
        <dbReference type="Proteomes" id="UP000007394"/>
    </source>
</evidence>
<dbReference type="AlphaFoldDB" id="I0AG28"/>
<protein>
    <submittedName>
        <fullName evidence="1">Uncharacterized protein</fullName>
    </submittedName>
</protein>
<reference evidence="1 2" key="1">
    <citation type="journal article" date="2012" name="Front. Microbiol.">
        <title>Complete genome of Ignavibacterium album, a metabolically versatile, flagellated, facultative anaerobe from the phylum Chlorobi.</title>
        <authorList>
            <person name="Liu Z."/>
            <person name="Frigaard N.-U."/>
            <person name="Vogl K."/>
            <person name="Iino T."/>
            <person name="Ohkuma M."/>
            <person name="Overmann J."/>
            <person name="Bryant D.A."/>
        </authorList>
    </citation>
    <scope>NUCLEOTIDE SEQUENCE [LARGE SCALE GENOMIC DNA]</scope>
    <source>
        <strain evidence="2">DSM 19864 / JCM 16511 / NBRC 101810 / Mat9-16</strain>
    </source>
</reference>
<name>I0AG28_IGNAJ</name>